<keyword evidence="2" id="KW-0813">Transport</keyword>
<feature type="transmembrane region" description="Helical" evidence="8">
    <location>
        <begin position="199"/>
        <end position="218"/>
    </location>
</feature>
<feature type="transmembrane region" description="Helical" evidence="8">
    <location>
        <begin position="137"/>
        <end position="156"/>
    </location>
</feature>
<feature type="compositionally biased region" description="Low complexity" evidence="7">
    <location>
        <begin position="694"/>
        <end position="704"/>
    </location>
</feature>
<dbReference type="Gene3D" id="1.20.120.1770">
    <property type="match status" value="1"/>
</dbReference>
<reference evidence="10 11" key="1">
    <citation type="journal article" date="2016" name="Genome Biol. Evol.">
        <title>Divergent and convergent evolution of fungal pathogenicity.</title>
        <authorList>
            <person name="Shang Y."/>
            <person name="Xiao G."/>
            <person name="Zheng P."/>
            <person name="Cen K."/>
            <person name="Zhan S."/>
            <person name="Wang C."/>
        </authorList>
    </citation>
    <scope>NUCLEOTIDE SEQUENCE [LARGE SCALE GENOMIC DNA]</scope>
    <source>
        <strain evidence="10 11">ARSEF 2679</strain>
    </source>
</reference>
<evidence type="ECO:0000256" key="4">
    <source>
        <dbReference type="ARBA" id="ARBA00022982"/>
    </source>
</evidence>
<dbReference type="CDD" id="cd08760">
    <property type="entry name" value="Cyt_b561_FRRS1_like"/>
    <property type="match status" value="1"/>
</dbReference>
<keyword evidence="3 8" id="KW-0812">Transmembrane</keyword>
<dbReference type="Proteomes" id="UP000076744">
    <property type="component" value="Unassembled WGS sequence"/>
</dbReference>
<feature type="compositionally biased region" description="Polar residues" evidence="7">
    <location>
        <begin position="595"/>
        <end position="605"/>
    </location>
</feature>
<keyword evidence="6 8" id="KW-0472">Membrane</keyword>
<proteinExistence type="predicted"/>
<feature type="compositionally biased region" description="Basic and acidic residues" evidence="7">
    <location>
        <begin position="665"/>
        <end position="681"/>
    </location>
</feature>
<feature type="compositionally biased region" description="Polar residues" evidence="7">
    <location>
        <begin position="377"/>
        <end position="402"/>
    </location>
</feature>
<feature type="compositionally biased region" description="Polar residues" evidence="7">
    <location>
        <begin position="532"/>
        <end position="541"/>
    </location>
</feature>
<comment type="caution">
    <text evidence="10">The sequence shown here is derived from an EMBL/GenBank/DDBJ whole genome shotgun (WGS) entry which is preliminary data.</text>
</comment>
<keyword evidence="4" id="KW-0249">Electron transport</keyword>
<organism evidence="10 11">
    <name type="scientific">Cordyceps fumosorosea (strain ARSEF 2679)</name>
    <name type="common">Isaria fumosorosea</name>
    <dbReference type="NCBI Taxonomy" id="1081104"/>
    <lineage>
        <taxon>Eukaryota</taxon>
        <taxon>Fungi</taxon>
        <taxon>Dikarya</taxon>
        <taxon>Ascomycota</taxon>
        <taxon>Pezizomycotina</taxon>
        <taxon>Sordariomycetes</taxon>
        <taxon>Hypocreomycetidae</taxon>
        <taxon>Hypocreales</taxon>
        <taxon>Cordycipitaceae</taxon>
        <taxon>Cordyceps</taxon>
    </lineage>
</organism>
<gene>
    <name evidence="10" type="ORF">ISF_01882</name>
</gene>
<evidence type="ECO:0000256" key="1">
    <source>
        <dbReference type="ARBA" id="ARBA00004370"/>
    </source>
</evidence>
<comment type="subcellular location">
    <subcellularLocation>
        <location evidence="1">Membrane</location>
    </subcellularLocation>
</comment>
<feature type="compositionally biased region" description="Basic and acidic residues" evidence="7">
    <location>
        <begin position="636"/>
        <end position="652"/>
    </location>
</feature>
<evidence type="ECO:0000256" key="7">
    <source>
        <dbReference type="SAM" id="MobiDB-lite"/>
    </source>
</evidence>
<feature type="compositionally biased region" description="Polar residues" evidence="7">
    <location>
        <begin position="792"/>
        <end position="803"/>
    </location>
</feature>
<keyword evidence="11" id="KW-1185">Reference proteome</keyword>
<dbReference type="EMBL" id="AZHB01000003">
    <property type="protein sequence ID" value="OAA71331.1"/>
    <property type="molecule type" value="Genomic_DNA"/>
</dbReference>
<evidence type="ECO:0000256" key="8">
    <source>
        <dbReference type="SAM" id="Phobius"/>
    </source>
</evidence>
<dbReference type="PANTHER" id="PTHR47797:SF3">
    <property type="entry name" value="CYTOCHROME B561 DOMAIN-CONTAINING PROTEIN"/>
    <property type="match status" value="1"/>
</dbReference>
<evidence type="ECO:0000313" key="11">
    <source>
        <dbReference type="Proteomes" id="UP000076744"/>
    </source>
</evidence>
<evidence type="ECO:0000256" key="2">
    <source>
        <dbReference type="ARBA" id="ARBA00022448"/>
    </source>
</evidence>
<feature type="region of interest" description="Disordered" evidence="7">
    <location>
        <begin position="353"/>
        <end position="460"/>
    </location>
</feature>
<evidence type="ECO:0000256" key="3">
    <source>
        <dbReference type="ARBA" id="ARBA00022692"/>
    </source>
</evidence>
<dbReference type="InterPro" id="IPR006593">
    <property type="entry name" value="Cyt_b561/ferric_Rdtase_TM"/>
</dbReference>
<evidence type="ECO:0000259" key="9">
    <source>
        <dbReference type="PROSITE" id="PS50939"/>
    </source>
</evidence>
<dbReference type="OrthoDB" id="19261at2759"/>
<feature type="compositionally biased region" description="Low complexity" evidence="7">
    <location>
        <begin position="403"/>
        <end position="424"/>
    </location>
</feature>
<dbReference type="GO" id="GO:0016020">
    <property type="term" value="C:membrane"/>
    <property type="evidence" value="ECO:0007669"/>
    <property type="project" value="UniProtKB-SubCell"/>
</dbReference>
<name>A0A168CG43_CORFA</name>
<dbReference type="SMART" id="SM00665">
    <property type="entry name" value="B561"/>
    <property type="match status" value="1"/>
</dbReference>
<feature type="transmembrane region" description="Helical" evidence="8">
    <location>
        <begin position="176"/>
        <end position="193"/>
    </location>
</feature>
<feature type="domain" description="Cytochrome b561" evidence="9">
    <location>
        <begin position="37"/>
        <end position="225"/>
    </location>
</feature>
<feature type="transmembrane region" description="Helical" evidence="8">
    <location>
        <begin position="61"/>
        <end position="86"/>
    </location>
</feature>
<feature type="compositionally biased region" description="Low complexity" evidence="7">
    <location>
        <begin position="621"/>
        <end position="635"/>
    </location>
</feature>
<keyword evidence="5 8" id="KW-1133">Transmembrane helix</keyword>
<evidence type="ECO:0000313" key="10">
    <source>
        <dbReference type="EMBL" id="OAA71331.1"/>
    </source>
</evidence>
<feature type="transmembrane region" description="Helical" evidence="8">
    <location>
        <begin position="326"/>
        <end position="347"/>
    </location>
</feature>
<dbReference type="AlphaFoldDB" id="A0A168CG43"/>
<feature type="compositionally biased region" description="Gly residues" evidence="7">
    <location>
        <begin position="450"/>
        <end position="460"/>
    </location>
</feature>
<feature type="compositionally biased region" description="Low complexity" evidence="7">
    <location>
        <begin position="752"/>
        <end position="773"/>
    </location>
</feature>
<sequence>MAPTPDELSAPGSASYASDTLNVGDGTWVFDKNTFLLPNLQGVNFDTMRYNGMGNRFSTFVGYHSIILAHGVMAALVFLLIVPFSVMTIRFYDRNPGRAVTYHGQLQVLASLMLLVIFILGFFAVGPKRNLSNPHHGIGVAIFVLFVLQLIGGRLVRHITKSRSLRIMIHQWSGRAIGLLGIVQVPLGLTLYGSPKYLFILYAVWMSFLVLLYFIFSYRRAGHRDYYMGAGTRSDGGRTRLTESEFISDHKPNNSSKLKWLGPLAAGAGLWALLRNRGKKQDRERSRSPSSYRTRTDVLSSRVQSDRYYDDKYSDSPQRKSGGGGFLKTLAGVAAAVGAGGLAANLMKKRNNRDEEYSAVSTETPRRHRSGRGARSDYSSGYTEDYTPTQTSLLPPSANAANTTTHTTRTGDTGRPTTPRSSYPSRRDYDDSEYSSYVSPSQRRSEENSRGGGGFAKGILGGLGMGWIAKKLAERRNKKQEDRLREQEDLRGGTSISRFTGDGYPSPTRRDSRRPPPVRRQTGYGAPYGTETALSDMTESTMDPPPRAGAGARSGSIQPVPMPSRPARDVSQPSTESVSMPPMPADPHGILHSGAETSVVSTDASPPQRRPSEKRRKAGERAAAAAAARASSLAANEERSYRGDGGRDRDRYASPNSQPVSVKVKVHDDRDRNVTLRRLTEEEAMAARGRRDSISSMSGIDSPSNGRGYRRAASPRAAEREAEQRVEEEDQLPPLSPPRPAFAKGRRAGKDSAYYSGPAAGSAAGSAAGPAAAVGGTPAHSQMKASVDSLGTHGTWSGMSMPSPSEGDKTSETAAAENRRQRRRMERRRGSSATARPSGVDMYN</sequence>
<feature type="transmembrane region" description="Helical" evidence="8">
    <location>
        <begin position="106"/>
        <end position="125"/>
    </location>
</feature>
<dbReference type="PROSITE" id="PS50939">
    <property type="entry name" value="CYTOCHROME_B561"/>
    <property type="match status" value="1"/>
</dbReference>
<feature type="region of interest" description="Disordered" evidence="7">
    <location>
        <begin position="474"/>
        <end position="844"/>
    </location>
</feature>
<dbReference type="GeneID" id="30018174"/>
<dbReference type="RefSeq" id="XP_018707212.1">
    <property type="nucleotide sequence ID" value="XM_018845489.1"/>
</dbReference>
<feature type="compositionally biased region" description="Basic and acidic residues" evidence="7">
    <location>
        <begin position="474"/>
        <end position="491"/>
    </location>
</feature>
<feature type="region of interest" description="Disordered" evidence="7">
    <location>
        <begin position="277"/>
        <end position="302"/>
    </location>
</feature>
<accession>A0A168CG43</accession>
<evidence type="ECO:0000256" key="6">
    <source>
        <dbReference type="ARBA" id="ARBA00023136"/>
    </source>
</evidence>
<dbReference type="STRING" id="1081104.A0A168CG43"/>
<dbReference type="PANTHER" id="PTHR47797">
    <property type="entry name" value="DEHYDROGENASE, PUTATIVE (AFU_ORTHOLOGUE AFUA_8G05805)-RELATED"/>
    <property type="match status" value="1"/>
</dbReference>
<protein>
    <submittedName>
        <fullName evidence="10">Cytochrome b561/ferric reductase transmembrane</fullName>
    </submittedName>
</protein>
<evidence type="ECO:0000256" key="5">
    <source>
        <dbReference type="ARBA" id="ARBA00022989"/>
    </source>
</evidence>